<dbReference type="HAMAP" id="MF_00278">
    <property type="entry name" value="HisH"/>
    <property type="match status" value="1"/>
</dbReference>
<dbReference type="FunFam" id="3.40.50.880:FF:000009">
    <property type="entry name" value="Imidazole glycerol phosphate synthase subunit HisH"/>
    <property type="match status" value="1"/>
</dbReference>
<evidence type="ECO:0000256" key="12">
    <source>
        <dbReference type="ARBA" id="ARBA00049534"/>
    </source>
</evidence>
<evidence type="ECO:0000256" key="2">
    <source>
        <dbReference type="ARBA" id="ARBA00005091"/>
    </source>
</evidence>
<evidence type="ECO:0000256" key="14">
    <source>
        <dbReference type="PIRSR" id="PIRSR000495-1"/>
    </source>
</evidence>
<dbReference type="GO" id="GO:0000107">
    <property type="term" value="F:imidazoleglycerol-phosphate synthase activity"/>
    <property type="evidence" value="ECO:0007669"/>
    <property type="project" value="UniProtKB-UniRule"/>
</dbReference>
<evidence type="ECO:0000256" key="5">
    <source>
        <dbReference type="ARBA" id="ARBA00022605"/>
    </source>
</evidence>
<keyword evidence="8 13" id="KW-0368">Histidine biosynthesis</keyword>
<dbReference type="CDD" id="cd01748">
    <property type="entry name" value="GATase1_IGP_Synthase"/>
    <property type="match status" value="1"/>
</dbReference>
<dbReference type="EMBL" id="MELK01000050">
    <property type="protein sequence ID" value="OFW55984.1"/>
    <property type="molecule type" value="Genomic_DNA"/>
</dbReference>
<dbReference type="GO" id="GO:0005737">
    <property type="term" value="C:cytoplasm"/>
    <property type="evidence" value="ECO:0007669"/>
    <property type="project" value="UniProtKB-SubCell"/>
</dbReference>
<comment type="subunit">
    <text evidence="3 13">Heterodimer of HisH and HisF.</text>
</comment>
<evidence type="ECO:0000256" key="13">
    <source>
        <dbReference type="HAMAP-Rule" id="MF_00278"/>
    </source>
</evidence>
<sequence>MIGIIDYGMGNLRSVEKAFAFLGHEVFVTSDVARLLSARAMVLPGVGAFGDAMRELQERNLVEPILQWVRDGRPFLGICLGCQLLFDASEESPGIGGLGIIPGEVVRFPNGVKVPHMGWNDLGFGKSHPILDGVKEGSFFYFVHSYYVRPKADEHILTVTDYGSRFASGVSSGKLVAFQFHPEKSSDTGLRLLDNFAGL</sequence>
<evidence type="ECO:0000256" key="10">
    <source>
        <dbReference type="ARBA" id="ARBA00025299"/>
    </source>
</evidence>
<dbReference type="AlphaFoldDB" id="A0A1F2WGL0"/>
<keyword evidence="4 13" id="KW-0963">Cytoplasm</keyword>
<dbReference type="STRING" id="1797197.A2Y75_04515"/>
<dbReference type="InterPro" id="IPR010139">
    <property type="entry name" value="Imidazole-glycPsynth_HisH"/>
</dbReference>
<evidence type="ECO:0000256" key="4">
    <source>
        <dbReference type="ARBA" id="ARBA00022490"/>
    </source>
</evidence>
<feature type="active site" evidence="13 14">
    <location>
        <position position="181"/>
    </location>
</feature>
<dbReference type="Gene3D" id="3.40.50.880">
    <property type="match status" value="1"/>
</dbReference>
<proteinExistence type="inferred from homology"/>
<dbReference type="EC" id="3.5.1.2" evidence="13"/>
<dbReference type="PANTHER" id="PTHR42701">
    <property type="entry name" value="IMIDAZOLE GLYCEROL PHOSPHATE SYNTHASE SUBUNIT HISH"/>
    <property type="match status" value="1"/>
</dbReference>
<feature type="active site" evidence="13 14">
    <location>
        <position position="183"/>
    </location>
</feature>
<evidence type="ECO:0000313" key="16">
    <source>
        <dbReference type="EMBL" id="OFW55984.1"/>
    </source>
</evidence>
<evidence type="ECO:0000256" key="1">
    <source>
        <dbReference type="ARBA" id="ARBA00004496"/>
    </source>
</evidence>
<dbReference type="Pfam" id="PF00117">
    <property type="entry name" value="GATase"/>
    <property type="match status" value="1"/>
</dbReference>
<dbReference type="GO" id="GO:0004359">
    <property type="term" value="F:glutaminase activity"/>
    <property type="evidence" value="ECO:0007669"/>
    <property type="project" value="UniProtKB-EC"/>
</dbReference>
<dbReference type="PIRSF" id="PIRSF000495">
    <property type="entry name" value="Amidotransf_hisH"/>
    <property type="match status" value="1"/>
</dbReference>
<comment type="pathway">
    <text evidence="2 13">Amino-acid biosynthesis; L-histidine biosynthesis; L-histidine from 5-phospho-alpha-D-ribose 1-diphosphate: step 5/9.</text>
</comment>
<protein>
    <recommendedName>
        <fullName evidence="13">Imidazole glycerol phosphate synthase subunit HisH</fullName>
        <ecNumber evidence="13">4.3.2.10</ecNumber>
    </recommendedName>
    <alternativeName>
        <fullName evidence="13">IGP synthase glutaminase subunit</fullName>
        <ecNumber evidence="13">3.5.1.2</ecNumber>
    </alternativeName>
    <alternativeName>
        <fullName evidence="13">IGP synthase subunit HisH</fullName>
    </alternativeName>
    <alternativeName>
        <fullName evidence="13">ImGP synthase subunit HisH</fullName>
        <shortName evidence="13">IGPS subunit HisH</shortName>
    </alternativeName>
</protein>
<evidence type="ECO:0000256" key="9">
    <source>
        <dbReference type="ARBA" id="ARBA00023239"/>
    </source>
</evidence>
<dbReference type="PROSITE" id="PS51273">
    <property type="entry name" value="GATASE_TYPE_1"/>
    <property type="match status" value="1"/>
</dbReference>
<dbReference type="UniPathway" id="UPA00031">
    <property type="reaction ID" value="UER00010"/>
</dbReference>
<dbReference type="PANTHER" id="PTHR42701:SF1">
    <property type="entry name" value="IMIDAZOLE GLYCEROL PHOSPHATE SYNTHASE SUBUNIT HISH"/>
    <property type="match status" value="1"/>
</dbReference>
<reference evidence="16 17" key="1">
    <citation type="journal article" date="2016" name="Nat. Commun.">
        <title>Thousands of microbial genomes shed light on interconnected biogeochemical processes in an aquifer system.</title>
        <authorList>
            <person name="Anantharaman K."/>
            <person name="Brown C.T."/>
            <person name="Hug L.A."/>
            <person name="Sharon I."/>
            <person name="Castelle C.J."/>
            <person name="Probst A.J."/>
            <person name="Thomas B.C."/>
            <person name="Singh A."/>
            <person name="Wilkins M.J."/>
            <person name="Karaoz U."/>
            <person name="Brodie E.L."/>
            <person name="Williams K.H."/>
            <person name="Hubbard S.S."/>
            <person name="Banfield J.F."/>
        </authorList>
    </citation>
    <scope>NUCLEOTIDE SEQUENCE [LARGE SCALE GENOMIC DNA]</scope>
</reference>
<keyword evidence="9 13" id="KW-0456">Lyase</keyword>
<dbReference type="NCBIfam" id="TIGR01855">
    <property type="entry name" value="IMP_synth_hisH"/>
    <property type="match status" value="1"/>
</dbReference>
<comment type="catalytic activity">
    <reaction evidence="12 13">
        <text>L-glutamine + H2O = L-glutamate + NH4(+)</text>
        <dbReference type="Rhea" id="RHEA:15889"/>
        <dbReference type="ChEBI" id="CHEBI:15377"/>
        <dbReference type="ChEBI" id="CHEBI:28938"/>
        <dbReference type="ChEBI" id="CHEBI:29985"/>
        <dbReference type="ChEBI" id="CHEBI:58359"/>
        <dbReference type="EC" id="3.5.1.2"/>
    </reaction>
</comment>
<evidence type="ECO:0000256" key="8">
    <source>
        <dbReference type="ARBA" id="ARBA00023102"/>
    </source>
</evidence>
<evidence type="ECO:0000256" key="11">
    <source>
        <dbReference type="ARBA" id="ARBA00047838"/>
    </source>
</evidence>
<dbReference type="InterPro" id="IPR029062">
    <property type="entry name" value="Class_I_gatase-like"/>
</dbReference>
<keyword evidence="5 13" id="KW-0028">Amino-acid biosynthesis</keyword>
<dbReference type="InterPro" id="IPR017926">
    <property type="entry name" value="GATASE"/>
</dbReference>
<feature type="active site" description="Nucleophile" evidence="13 14">
    <location>
        <position position="79"/>
    </location>
</feature>
<evidence type="ECO:0000256" key="6">
    <source>
        <dbReference type="ARBA" id="ARBA00022801"/>
    </source>
</evidence>
<comment type="subcellular location">
    <subcellularLocation>
        <location evidence="1 13">Cytoplasm</location>
    </subcellularLocation>
</comment>
<evidence type="ECO:0000259" key="15">
    <source>
        <dbReference type="Pfam" id="PF00117"/>
    </source>
</evidence>
<evidence type="ECO:0000313" key="17">
    <source>
        <dbReference type="Proteomes" id="UP000177876"/>
    </source>
</evidence>
<dbReference type="GO" id="GO:0016829">
    <property type="term" value="F:lyase activity"/>
    <property type="evidence" value="ECO:0007669"/>
    <property type="project" value="UniProtKB-KW"/>
</dbReference>
<evidence type="ECO:0000256" key="3">
    <source>
        <dbReference type="ARBA" id="ARBA00011152"/>
    </source>
</evidence>
<keyword evidence="6 13" id="KW-0378">Hydrolase</keyword>
<comment type="function">
    <text evidence="10 13">IGPS catalyzes the conversion of PRFAR and glutamine to IGP, AICAR and glutamate. The HisH subunit catalyzes the hydrolysis of glutamine to glutamate and ammonia as part of the synthesis of IGP and AICAR. The resulting ammonia molecule is channeled to the active site of HisF.</text>
</comment>
<accession>A0A1F2WGL0</accession>
<gene>
    <name evidence="13" type="primary">hisH</name>
    <name evidence="16" type="ORF">A2Y75_04515</name>
</gene>
<evidence type="ECO:0000256" key="7">
    <source>
        <dbReference type="ARBA" id="ARBA00022962"/>
    </source>
</evidence>
<feature type="domain" description="Glutamine amidotransferase" evidence="15">
    <location>
        <begin position="4"/>
        <end position="196"/>
    </location>
</feature>
<dbReference type="EC" id="4.3.2.10" evidence="13"/>
<name>A0A1F2WGL0_9ACTN</name>
<keyword evidence="7 13" id="KW-0315">Glutamine amidotransferase</keyword>
<keyword evidence="16" id="KW-0808">Transferase</keyword>
<dbReference type="SUPFAM" id="SSF52317">
    <property type="entry name" value="Class I glutamine amidotransferase-like"/>
    <property type="match status" value="1"/>
</dbReference>
<organism evidence="16 17">
    <name type="scientific">Candidatus Solincola sediminis</name>
    <dbReference type="NCBI Taxonomy" id="1797199"/>
    <lineage>
        <taxon>Bacteria</taxon>
        <taxon>Bacillati</taxon>
        <taxon>Actinomycetota</taxon>
        <taxon>Candidatus Geothermincolia</taxon>
        <taxon>Candidatus Geothermincolales</taxon>
        <taxon>Candidatus Geothermincolaceae</taxon>
        <taxon>Candidatus Solincola</taxon>
    </lineage>
</organism>
<dbReference type="Proteomes" id="UP000177876">
    <property type="component" value="Unassembled WGS sequence"/>
</dbReference>
<dbReference type="GO" id="GO:0000105">
    <property type="term" value="P:L-histidine biosynthetic process"/>
    <property type="evidence" value="ECO:0007669"/>
    <property type="project" value="UniProtKB-UniRule"/>
</dbReference>
<comment type="catalytic activity">
    <reaction evidence="11 13">
        <text>5-[(5-phospho-1-deoxy-D-ribulos-1-ylimino)methylamino]-1-(5-phospho-beta-D-ribosyl)imidazole-4-carboxamide + L-glutamine = D-erythro-1-(imidazol-4-yl)glycerol 3-phosphate + 5-amino-1-(5-phospho-beta-D-ribosyl)imidazole-4-carboxamide + L-glutamate + H(+)</text>
        <dbReference type="Rhea" id="RHEA:24793"/>
        <dbReference type="ChEBI" id="CHEBI:15378"/>
        <dbReference type="ChEBI" id="CHEBI:29985"/>
        <dbReference type="ChEBI" id="CHEBI:58278"/>
        <dbReference type="ChEBI" id="CHEBI:58359"/>
        <dbReference type="ChEBI" id="CHEBI:58475"/>
        <dbReference type="ChEBI" id="CHEBI:58525"/>
        <dbReference type="EC" id="4.3.2.10"/>
    </reaction>
</comment>
<comment type="caution">
    <text evidence="16">The sequence shown here is derived from an EMBL/GenBank/DDBJ whole genome shotgun (WGS) entry which is preliminary data.</text>
</comment>